<dbReference type="Proteomes" id="UP000320762">
    <property type="component" value="Unassembled WGS sequence"/>
</dbReference>
<gene>
    <name evidence="1" type="ORF">BD626DRAFT_499231</name>
</gene>
<organism evidence="1 2">
    <name type="scientific">Schizophyllum amplum</name>
    <dbReference type="NCBI Taxonomy" id="97359"/>
    <lineage>
        <taxon>Eukaryota</taxon>
        <taxon>Fungi</taxon>
        <taxon>Dikarya</taxon>
        <taxon>Basidiomycota</taxon>
        <taxon>Agaricomycotina</taxon>
        <taxon>Agaricomycetes</taxon>
        <taxon>Agaricomycetidae</taxon>
        <taxon>Agaricales</taxon>
        <taxon>Schizophyllaceae</taxon>
        <taxon>Schizophyllum</taxon>
    </lineage>
</organism>
<protein>
    <submittedName>
        <fullName evidence="1">Uncharacterized protein</fullName>
    </submittedName>
</protein>
<reference evidence="1 2" key="1">
    <citation type="journal article" date="2019" name="New Phytol.">
        <title>Comparative genomics reveals unique wood-decay strategies and fruiting body development in the Schizophyllaceae.</title>
        <authorList>
            <person name="Almasi E."/>
            <person name="Sahu N."/>
            <person name="Krizsan K."/>
            <person name="Balint B."/>
            <person name="Kovacs G.M."/>
            <person name="Kiss B."/>
            <person name="Cseklye J."/>
            <person name="Drula E."/>
            <person name="Henrissat B."/>
            <person name="Nagy I."/>
            <person name="Chovatia M."/>
            <person name="Adam C."/>
            <person name="LaButti K."/>
            <person name="Lipzen A."/>
            <person name="Riley R."/>
            <person name="Grigoriev I.V."/>
            <person name="Nagy L.G."/>
        </authorList>
    </citation>
    <scope>NUCLEOTIDE SEQUENCE [LARGE SCALE GENOMIC DNA]</scope>
    <source>
        <strain evidence="1 2">NL-1724</strain>
    </source>
</reference>
<dbReference type="EMBL" id="VDMD01000013">
    <property type="protein sequence ID" value="TRM62441.1"/>
    <property type="molecule type" value="Genomic_DNA"/>
</dbReference>
<name>A0A550CCB3_9AGAR</name>
<evidence type="ECO:0000313" key="1">
    <source>
        <dbReference type="EMBL" id="TRM62441.1"/>
    </source>
</evidence>
<accession>A0A550CCB3</accession>
<evidence type="ECO:0000313" key="2">
    <source>
        <dbReference type="Proteomes" id="UP000320762"/>
    </source>
</evidence>
<dbReference type="AlphaFoldDB" id="A0A550CCB3"/>
<keyword evidence="2" id="KW-1185">Reference proteome</keyword>
<sequence>MDHRARHCLLPPICNMPVDLAKLYLLLQLLLYLPQIKRIYPVSPPCRLRLSKLLLQHNFLILLWRPRFDYRRIQVLHVRHSSRGLATYGLHRRVPLRFTTSHIHLLRWHIHLLCSRILLLRSRLRCAPSSPSRFVLLSLLMFGPFFLKIVMLFLKSLLLLLDVATILCLLSENPHICAPRCRRP</sequence>
<proteinExistence type="predicted"/>
<comment type="caution">
    <text evidence="1">The sequence shown here is derived from an EMBL/GenBank/DDBJ whole genome shotgun (WGS) entry which is preliminary data.</text>
</comment>